<evidence type="ECO:0000313" key="1">
    <source>
        <dbReference type="EMBL" id="CAB0016004.1"/>
    </source>
</evidence>
<sequence>MFPAIDQNPCHDHESFGLPQLKFQRPHDFSHFHSLSCDVLDAINFLDQYLHVLESLRLRRALISDVEVMKLFVSVVIQLRNNVGKNTLLAHCVHEESETFNLPKCYIPSTKLREPEVPGWFSLHANDPSNFGRGADDSIEISLSRKPLGRLTVNKTDGETSFCVFVPESNKGIAFFASDDMHATFGYRQPLEVAPYVSSVCRPWKILKSDDDAHLVRFTTPNRVEVDILSKQNTKKRCRFRRELENCKIPVGKFETFANYNLGTFWD</sequence>
<name>A0A6H5HDZ9_9HEMI</name>
<keyword evidence="2" id="KW-1185">Reference proteome</keyword>
<organism evidence="1 2">
    <name type="scientific">Nesidiocoris tenuis</name>
    <dbReference type="NCBI Taxonomy" id="355587"/>
    <lineage>
        <taxon>Eukaryota</taxon>
        <taxon>Metazoa</taxon>
        <taxon>Ecdysozoa</taxon>
        <taxon>Arthropoda</taxon>
        <taxon>Hexapoda</taxon>
        <taxon>Insecta</taxon>
        <taxon>Pterygota</taxon>
        <taxon>Neoptera</taxon>
        <taxon>Paraneoptera</taxon>
        <taxon>Hemiptera</taxon>
        <taxon>Heteroptera</taxon>
        <taxon>Panheteroptera</taxon>
        <taxon>Cimicomorpha</taxon>
        <taxon>Miridae</taxon>
        <taxon>Dicyphina</taxon>
        <taxon>Nesidiocoris</taxon>
    </lineage>
</organism>
<dbReference type="AlphaFoldDB" id="A0A6H5HDZ9"/>
<reference evidence="1 2" key="1">
    <citation type="submission" date="2020-02" db="EMBL/GenBank/DDBJ databases">
        <authorList>
            <person name="Ferguson B K."/>
        </authorList>
    </citation>
    <scope>NUCLEOTIDE SEQUENCE [LARGE SCALE GENOMIC DNA]</scope>
</reference>
<accession>A0A6H5HDZ9</accession>
<dbReference type="Proteomes" id="UP000479000">
    <property type="component" value="Unassembled WGS sequence"/>
</dbReference>
<dbReference type="EMBL" id="CADCXU010029845">
    <property type="protein sequence ID" value="CAB0016004.1"/>
    <property type="molecule type" value="Genomic_DNA"/>
</dbReference>
<proteinExistence type="predicted"/>
<protein>
    <submittedName>
        <fullName evidence="1">Uncharacterized protein</fullName>
    </submittedName>
</protein>
<gene>
    <name evidence="1" type="ORF">NTEN_LOCUS20334</name>
</gene>
<evidence type="ECO:0000313" key="2">
    <source>
        <dbReference type="Proteomes" id="UP000479000"/>
    </source>
</evidence>